<dbReference type="InterPro" id="IPR012001">
    <property type="entry name" value="Thiamin_PyroP_enz_TPP-bd_dom"/>
</dbReference>
<sequence length="564" mass="62518">MNKQQEMTSYLRHLIAGLKQGGVRQVVISPGSRSTPLALLVKRESDLQYFVAVDERSAGFLALGLAKSSQQPVALLCTSGTAAANFYPAICEAEASNVPLVVLTSDRPPELRNIGAPQTMSQNQLYADHVKFFVELALPESTPLMLRYSFWQGFQLATRAMHDVKGVVHANIPLREPLLPDLTQNTPIDLSLAQTSTQNLIAQGWFQKKGLIVLGSERSLVEAQLALTLANHLGWPIVGDPLSQLASCDGETQNYVKQADVIFEETRDLPEVEVILRFGKVPVTKNVMFYLRDSLAVQILVDETQQWPDYLYRSQYLVAESLTKVAKQILQSTPKSDQPYLQAWQNLQKLASQSIDETSEQFAFHESQLAMILMKTLARGEQLFVANSNAIRLVDRLSGVSENSFQIFGNRGVNGIDGILSTVAGLAMQTKARTYLLVGDLTLFHDMNGLQLLKSYHLPVTILLLNNNAGGIFSFLSQRSLTADDFDPLFATPLDLDFAQVAKTYELAYQKVESEADFEQAIATSRKLTGANLIELTSQAQVPVDFWQAVLSNFKEKRMKGCQL</sequence>
<dbReference type="CDD" id="cd02009">
    <property type="entry name" value="TPP_SHCHC_synthase"/>
    <property type="match status" value="1"/>
</dbReference>
<dbReference type="HAMAP" id="MF_01659">
    <property type="entry name" value="MenD"/>
    <property type="match status" value="1"/>
</dbReference>
<dbReference type="Pfam" id="PF16582">
    <property type="entry name" value="TPP_enzyme_M_2"/>
    <property type="match status" value="1"/>
</dbReference>
<dbReference type="InterPro" id="IPR029061">
    <property type="entry name" value="THDP-binding"/>
</dbReference>
<dbReference type="Pfam" id="PF02775">
    <property type="entry name" value="TPP_enzyme_C"/>
    <property type="match status" value="1"/>
</dbReference>
<dbReference type="Pfam" id="PF02776">
    <property type="entry name" value="TPP_enzyme_N"/>
    <property type="match status" value="1"/>
</dbReference>
<comment type="caution">
    <text evidence="7">The sequence shown here is derived from an EMBL/GenBank/DDBJ whole genome shotgun (WGS) entry which is preliminary data.</text>
</comment>
<comment type="similarity">
    <text evidence="6">Belongs to the TPP enzyme family. MenD subfamily.</text>
</comment>
<dbReference type="GO" id="GO:0000287">
    <property type="term" value="F:magnesium ion binding"/>
    <property type="evidence" value="ECO:0007669"/>
    <property type="project" value="UniProtKB-UniRule"/>
</dbReference>
<dbReference type="PIRSF" id="PIRSF004983">
    <property type="entry name" value="MenD"/>
    <property type="match status" value="1"/>
</dbReference>
<keyword evidence="5 6" id="KW-0464">Manganese</keyword>
<evidence type="ECO:0000313" key="7">
    <source>
        <dbReference type="EMBL" id="OUQ11568.1"/>
    </source>
</evidence>
<dbReference type="EC" id="2.2.1.9" evidence="6"/>
<dbReference type="AlphaFoldDB" id="A0A1Y4R1W4"/>
<dbReference type="InterPro" id="IPR011766">
    <property type="entry name" value="TPP_enzyme_TPP-bd"/>
</dbReference>
<proteinExistence type="inferred from homology"/>
<dbReference type="InterPro" id="IPR032264">
    <property type="entry name" value="MenD_middle"/>
</dbReference>
<dbReference type="GO" id="GO:0070204">
    <property type="term" value="F:2-succinyl-5-enolpyruvyl-6-hydroxy-3-cyclohexene-1-carboxylic-acid synthase activity"/>
    <property type="evidence" value="ECO:0007669"/>
    <property type="project" value="UniProtKB-UniRule"/>
</dbReference>
<evidence type="ECO:0000256" key="5">
    <source>
        <dbReference type="ARBA" id="ARBA00023211"/>
    </source>
</evidence>
<evidence type="ECO:0000256" key="1">
    <source>
        <dbReference type="ARBA" id="ARBA00022679"/>
    </source>
</evidence>
<reference evidence="8" key="1">
    <citation type="submission" date="2017-04" db="EMBL/GenBank/DDBJ databases">
        <title>Function of individual gut microbiota members based on whole genome sequencing of pure cultures obtained from chicken caecum.</title>
        <authorList>
            <person name="Medvecky M."/>
            <person name="Cejkova D."/>
            <person name="Polansky O."/>
            <person name="Karasova D."/>
            <person name="Kubasova T."/>
            <person name="Cizek A."/>
            <person name="Rychlik I."/>
        </authorList>
    </citation>
    <scope>NUCLEOTIDE SEQUENCE [LARGE SCALE GENOMIC DNA]</scope>
    <source>
        <strain evidence="8">An144</strain>
    </source>
</reference>
<dbReference type="PANTHER" id="PTHR42916:SF1">
    <property type="entry name" value="PROTEIN PHYLLO, CHLOROPLASTIC"/>
    <property type="match status" value="1"/>
</dbReference>
<comment type="subunit">
    <text evidence="6">Homodimer.</text>
</comment>
<comment type="function">
    <text evidence="6">Catalyzes the thiamine diphosphate-dependent decarboxylation of 2-oxoglutarate and the subsequent addition of the resulting succinic semialdehyde-thiamine pyrophosphate anion to isochorismate to yield 2-succinyl-5-enolpyruvyl-6-hydroxy-3-cyclohexene-1-carboxylate (SEPHCHC).</text>
</comment>
<dbReference type="GO" id="GO:0030976">
    <property type="term" value="F:thiamine pyrophosphate binding"/>
    <property type="evidence" value="ECO:0007669"/>
    <property type="project" value="UniProtKB-UniRule"/>
</dbReference>
<keyword evidence="2 6" id="KW-0479">Metal-binding</keyword>
<evidence type="ECO:0000256" key="2">
    <source>
        <dbReference type="ARBA" id="ARBA00022723"/>
    </source>
</evidence>
<comment type="catalytic activity">
    <reaction evidence="6">
        <text>isochorismate + 2-oxoglutarate + H(+) = 5-enolpyruvoyl-6-hydroxy-2-succinyl-cyclohex-3-ene-1-carboxylate + CO2</text>
        <dbReference type="Rhea" id="RHEA:25593"/>
        <dbReference type="ChEBI" id="CHEBI:15378"/>
        <dbReference type="ChEBI" id="CHEBI:16526"/>
        <dbReference type="ChEBI" id="CHEBI:16810"/>
        <dbReference type="ChEBI" id="CHEBI:29780"/>
        <dbReference type="ChEBI" id="CHEBI:58818"/>
        <dbReference type="EC" id="2.2.1.9"/>
    </reaction>
</comment>
<comment type="pathway">
    <text evidence="6">Quinol/quinone metabolism; menaquinone biosynthesis.</text>
</comment>
<dbReference type="SUPFAM" id="SSF52518">
    <property type="entry name" value="Thiamin diphosphate-binding fold (THDP-binding)"/>
    <property type="match status" value="2"/>
</dbReference>
<comment type="cofactor">
    <cofactor evidence="6">
        <name>thiamine diphosphate</name>
        <dbReference type="ChEBI" id="CHEBI:58937"/>
    </cofactor>
    <text evidence="6">Binds 1 thiamine pyrophosphate per subunit.</text>
</comment>
<keyword evidence="4 6" id="KW-0786">Thiamine pyrophosphate</keyword>
<dbReference type="RefSeq" id="WP_087213837.1">
    <property type="nucleotide sequence ID" value="NZ_JAXOGD010000012.1"/>
</dbReference>
<dbReference type="GO" id="GO:0030145">
    <property type="term" value="F:manganese ion binding"/>
    <property type="evidence" value="ECO:0007669"/>
    <property type="project" value="UniProtKB-UniRule"/>
</dbReference>
<comment type="cofactor">
    <cofactor evidence="6">
        <name>Mg(2+)</name>
        <dbReference type="ChEBI" id="CHEBI:18420"/>
    </cofactor>
    <cofactor evidence="6">
        <name>Mn(2+)</name>
        <dbReference type="ChEBI" id="CHEBI:29035"/>
    </cofactor>
</comment>
<keyword evidence="6" id="KW-0474">Menaquinone biosynthesis</keyword>
<name>A0A1Y4R1W4_9ENTE</name>
<keyword evidence="1 6" id="KW-0808">Transferase</keyword>
<dbReference type="PANTHER" id="PTHR42916">
    <property type="entry name" value="2-SUCCINYL-5-ENOLPYRUVYL-6-HYDROXY-3-CYCLOHEXENE-1-CARBOXYLATE SYNTHASE"/>
    <property type="match status" value="1"/>
</dbReference>
<dbReference type="GO" id="GO:0009234">
    <property type="term" value="P:menaquinone biosynthetic process"/>
    <property type="evidence" value="ECO:0007669"/>
    <property type="project" value="UniProtKB-UniRule"/>
</dbReference>
<accession>A0A1Y4R1W4</accession>
<comment type="pathway">
    <text evidence="6">Quinol/quinone metabolism; 1,4-dihydroxy-2-naphthoate biosynthesis; 1,4-dihydroxy-2-naphthoate from chorismate: step 2/7.</text>
</comment>
<dbReference type="NCBIfam" id="TIGR00173">
    <property type="entry name" value="menD"/>
    <property type="match status" value="1"/>
</dbReference>
<dbReference type="CDD" id="cd07037">
    <property type="entry name" value="TPP_PYR_MenD"/>
    <property type="match status" value="1"/>
</dbReference>
<gene>
    <name evidence="6" type="primary">menD</name>
    <name evidence="7" type="ORF">B5E88_01530</name>
</gene>
<protein>
    <recommendedName>
        <fullName evidence="6">2-succinyl-5-enolpyruvyl-6-hydroxy-3-cyclohexene-1-carboxylate synthase</fullName>
        <shortName evidence="6">SEPHCHC synthase</shortName>
        <ecNumber evidence="6">2.2.1.9</ecNumber>
    </recommendedName>
    <alternativeName>
        <fullName evidence="6">Menaquinone biosynthesis protein MenD</fullName>
    </alternativeName>
</protein>
<dbReference type="Gene3D" id="3.40.50.1220">
    <property type="entry name" value="TPP-binding domain"/>
    <property type="match status" value="1"/>
</dbReference>
<organism evidence="7 8">
    <name type="scientific">Enterococcus cecorum</name>
    <dbReference type="NCBI Taxonomy" id="44008"/>
    <lineage>
        <taxon>Bacteria</taxon>
        <taxon>Bacillati</taxon>
        <taxon>Bacillota</taxon>
        <taxon>Bacilli</taxon>
        <taxon>Lactobacillales</taxon>
        <taxon>Enterococcaceae</taxon>
        <taxon>Enterococcus</taxon>
    </lineage>
</organism>
<dbReference type="Proteomes" id="UP000196074">
    <property type="component" value="Unassembled WGS sequence"/>
</dbReference>
<evidence type="ECO:0000313" key="8">
    <source>
        <dbReference type="Proteomes" id="UP000196074"/>
    </source>
</evidence>
<keyword evidence="3 6" id="KW-0460">Magnesium</keyword>
<dbReference type="EMBL" id="NFLC01000002">
    <property type="protein sequence ID" value="OUQ11568.1"/>
    <property type="molecule type" value="Genomic_DNA"/>
</dbReference>
<dbReference type="UniPathway" id="UPA00079"/>
<dbReference type="UniPathway" id="UPA01057">
    <property type="reaction ID" value="UER00164"/>
</dbReference>
<dbReference type="Gene3D" id="3.40.50.970">
    <property type="match status" value="2"/>
</dbReference>
<evidence type="ECO:0000256" key="4">
    <source>
        <dbReference type="ARBA" id="ARBA00023052"/>
    </source>
</evidence>
<evidence type="ECO:0000256" key="3">
    <source>
        <dbReference type="ARBA" id="ARBA00022842"/>
    </source>
</evidence>
<evidence type="ECO:0000256" key="6">
    <source>
        <dbReference type="HAMAP-Rule" id="MF_01659"/>
    </source>
</evidence>
<dbReference type="InterPro" id="IPR004433">
    <property type="entry name" value="MenaQ_synth_MenD"/>
</dbReference>